<accession>U9SN16</accession>
<organism evidence="2">
    <name type="scientific">Rhizophagus irregularis (strain DAOM 181602 / DAOM 197198 / MUCL 43194)</name>
    <name type="common">Arbuscular mycorrhizal fungus</name>
    <name type="synonym">Glomus intraradices</name>
    <dbReference type="NCBI Taxonomy" id="747089"/>
    <lineage>
        <taxon>Eukaryota</taxon>
        <taxon>Fungi</taxon>
        <taxon>Fungi incertae sedis</taxon>
        <taxon>Mucoromycota</taxon>
        <taxon>Glomeromycotina</taxon>
        <taxon>Glomeromycetes</taxon>
        <taxon>Glomerales</taxon>
        <taxon>Glomeraceae</taxon>
        <taxon>Rhizophagus</taxon>
    </lineage>
</organism>
<dbReference type="Gene3D" id="2.40.70.10">
    <property type="entry name" value="Acid Proteases"/>
    <property type="match status" value="1"/>
</dbReference>
<gene>
    <name evidence="2" type="ORF">GLOINDRAFT_11729</name>
</gene>
<protein>
    <recommendedName>
        <fullName evidence="1">Peptidase A1 domain-containing protein</fullName>
    </recommendedName>
</protein>
<dbReference type="HOGENOM" id="CLU_1907795_0_0_1"/>
<name>U9SN16_RHIID</name>
<dbReference type="Pfam" id="PF00026">
    <property type="entry name" value="Asp"/>
    <property type="match status" value="1"/>
</dbReference>
<dbReference type="EMBL" id="KI299731">
    <property type="protein sequence ID" value="ERZ97294.1"/>
    <property type="molecule type" value="Genomic_DNA"/>
</dbReference>
<dbReference type="PROSITE" id="PS51767">
    <property type="entry name" value="PEPTIDASE_A1"/>
    <property type="match status" value="1"/>
</dbReference>
<proteinExistence type="predicted"/>
<dbReference type="InterPro" id="IPR021109">
    <property type="entry name" value="Peptidase_aspartic_dom_sf"/>
</dbReference>
<sequence>MFRGESEDLFSLKDKVKEFELYGIQVLEYLEKKYATVETSTASRYFSRGLFHSSTLRYSFITISFVGSLLILKAKYVYFSTPAENGYKDDCVGSVIYADTGSDTEWHIGSAFLKNVYTIFDLGNRQVGFAQLT</sequence>
<dbReference type="SUPFAM" id="SSF50630">
    <property type="entry name" value="Acid proteases"/>
    <property type="match status" value="1"/>
</dbReference>
<evidence type="ECO:0000313" key="2">
    <source>
        <dbReference type="EMBL" id="ERZ97294.1"/>
    </source>
</evidence>
<feature type="domain" description="Peptidase A1" evidence="1">
    <location>
        <begin position="1"/>
        <end position="130"/>
    </location>
</feature>
<dbReference type="InterPro" id="IPR033121">
    <property type="entry name" value="PEPTIDASE_A1"/>
</dbReference>
<dbReference type="AlphaFoldDB" id="U9SN16"/>
<evidence type="ECO:0000259" key="1">
    <source>
        <dbReference type="PROSITE" id="PS51767"/>
    </source>
</evidence>
<reference evidence="2" key="1">
    <citation type="submission" date="2013-07" db="EMBL/GenBank/DDBJ databases">
        <title>The genome of an arbuscular mycorrhizal fungus provides insights into the evolution of the oldest plant symbiosis.</title>
        <authorList>
            <consortium name="DOE Joint Genome Institute"/>
            <person name="Tisserant E."/>
            <person name="Malbreil M."/>
            <person name="Kuo A."/>
            <person name="Kohler A."/>
            <person name="Symeonidi A."/>
            <person name="Balestrini R."/>
            <person name="Charron P."/>
            <person name="Duensing N."/>
            <person name="Frei-dit-Frey N."/>
            <person name="Gianinazzi-Pearson V."/>
            <person name="Gilbert B."/>
            <person name="Handa Y."/>
            <person name="Hijri M."/>
            <person name="Kaul R."/>
            <person name="Kawaguchi M."/>
            <person name="Krajinski F."/>
            <person name="Lammers P."/>
            <person name="Lapierre D."/>
            <person name="Masclaux F.G."/>
            <person name="Murat C."/>
            <person name="Morin E."/>
            <person name="Ndikumana S."/>
            <person name="Pagni M."/>
            <person name="Petitpierre D."/>
            <person name="Requena N."/>
            <person name="Rosikiewicz P."/>
            <person name="Riley R."/>
            <person name="Saito K."/>
            <person name="San Clemente H."/>
            <person name="Shapiro H."/>
            <person name="van Tuinen D."/>
            <person name="Becard G."/>
            <person name="Bonfante P."/>
            <person name="Paszkowski U."/>
            <person name="Shachar-Hill Y."/>
            <person name="Young J.P."/>
            <person name="Sanders I.R."/>
            <person name="Henrissat B."/>
            <person name="Rensing S.A."/>
            <person name="Grigoriev I.V."/>
            <person name="Corradi N."/>
            <person name="Roux C."/>
            <person name="Martin F."/>
        </authorList>
    </citation>
    <scope>NUCLEOTIDE SEQUENCE</scope>
    <source>
        <strain evidence="2">DAOM 197198</strain>
    </source>
</reference>